<dbReference type="InterPro" id="IPR002347">
    <property type="entry name" value="SDR_fam"/>
</dbReference>
<evidence type="ECO:0000256" key="2">
    <source>
        <dbReference type="ARBA" id="ARBA00022857"/>
    </source>
</evidence>
<evidence type="ECO:0000256" key="1">
    <source>
        <dbReference type="ARBA" id="ARBA00006484"/>
    </source>
</evidence>
<evidence type="ECO:0000313" key="6">
    <source>
        <dbReference type="Proteomes" id="UP000748531"/>
    </source>
</evidence>
<dbReference type="Gene3D" id="3.40.50.720">
    <property type="entry name" value="NAD(P)-binding Rossmann-like Domain"/>
    <property type="match status" value="1"/>
</dbReference>
<dbReference type="Proteomes" id="UP000748531">
    <property type="component" value="Unassembled WGS sequence"/>
</dbReference>
<dbReference type="PANTHER" id="PTHR43899:SF13">
    <property type="entry name" value="RH59310P"/>
    <property type="match status" value="1"/>
</dbReference>
<gene>
    <name evidence="5" type="ORF">PHET_02052</name>
</gene>
<dbReference type="InterPro" id="IPR036291">
    <property type="entry name" value="NAD(P)-bd_dom_sf"/>
</dbReference>
<dbReference type="SUPFAM" id="SSF51735">
    <property type="entry name" value="NAD(P)-binding Rossmann-fold domains"/>
    <property type="match status" value="1"/>
</dbReference>
<evidence type="ECO:0000256" key="4">
    <source>
        <dbReference type="SAM" id="Phobius"/>
    </source>
</evidence>
<name>A0A8J4WIV7_9TREM</name>
<dbReference type="InterPro" id="IPR051019">
    <property type="entry name" value="VLCFA-Steroid_DH"/>
</dbReference>
<dbReference type="FunFam" id="3.40.50.720:FF:000137">
    <property type="entry name" value="Hydroxysteroid (17-beta) dehydrogenase 3"/>
    <property type="match status" value="1"/>
</dbReference>
<dbReference type="EMBL" id="LUCH01000757">
    <property type="protein sequence ID" value="KAF5404378.1"/>
    <property type="molecule type" value="Genomic_DNA"/>
</dbReference>
<evidence type="ECO:0000313" key="5">
    <source>
        <dbReference type="EMBL" id="KAF5404378.1"/>
    </source>
</evidence>
<proteinExistence type="inferred from homology"/>
<accession>A0A8J4WIV7</accession>
<keyword evidence="4" id="KW-0472">Membrane</keyword>
<dbReference type="CDD" id="cd05356">
    <property type="entry name" value="17beta-HSD1_like_SDR_c"/>
    <property type="match status" value="1"/>
</dbReference>
<dbReference type="Pfam" id="PF00106">
    <property type="entry name" value="adh_short"/>
    <property type="match status" value="1"/>
</dbReference>
<dbReference type="GO" id="GO:0005783">
    <property type="term" value="C:endoplasmic reticulum"/>
    <property type="evidence" value="ECO:0007669"/>
    <property type="project" value="TreeGrafter"/>
</dbReference>
<sequence length="389" mass="43498">MLHNHPCDMNAAKFEASRRPLTPEEIDDIRPWLLNSAVFFNITLHPQALRQDNEGCLQPSCTPVLEEKHCWLPRSIEYPTAQLMVTLLLWIGFTCLTWHLIIPLLTILFHYSIGRVLYSKRKQLKGAGQWAIITGSTDGIGKAFAEELASDGLNIMLISRNSEKLQAVAGELGATYNVSVRCVTADFTQADIYENVKKEIDSLPSIACLVNNVGMVNVNPEEFAFADGMCEENIQKFIACNCLSMASMTHIVLPRLIMQNSGAALINISSYSGYHPLPYVSLYAATKAFVRHLSQSLNLEVQGKNVVIQTIIPMYVATSMVSGRRGFFVVSPRSCAKASLDMLGVESLSCGHIRHAFQIWYFSLLPQYFLNLSMEGKLERAKRRMSKLK</sequence>
<dbReference type="OrthoDB" id="5545019at2759"/>
<keyword evidence="4" id="KW-0812">Transmembrane</keyword>
<keyword evidence="2" id="KW-0521">NADP</keyword>
<keyword evidence="6" id="KW-1185">Reference proteome</keyword>
<dbReference type="PANTHER" id="PTHR43899">
    <property type="entry name" value="RH59310P"/>
    <property type="match status" value="1"/>
</dbReference>
<keyword evidence="3" id="KW-0560">Oxidoreductase</keyword>
<comment type="caution">
    <text evidence="5">The sequence shown here is derived from an EMBL/GenBank/DDBJ whole genome shotgun (WGS) entry which is preliminary data.</text>
</comment>
<evidence type="ECO:0000256" key="3">
    <source>
        <dbReference type="ARBA" id="ARBA00023002"/>
    </source>
</evidence>
<dbReference type="GO" id="GO:0016491">
    <property type="term" value="F:oxidoreductase activity"/>
    <property type="evidence" value="ECO:0007669"/>
    <property type="project" value="UniProtKB-KW"/>
</dbReference>
<dbReference type="PRINTS" id="PR00081">
    <property type="entry name" value="GDHRDH"/>
</dbReference>
<protein>
    <submittedName>
        <fullName evidence="5">Steroid dehydrogenase</fullName>
    </submittedName>
</protein>
<comment type="similarity">
    <text evidence="1">Belongs to the short-chain dehydrogenases/reductases (SDR) family.</text>
</comment>
<feature type="transmembrane region" description="Helical" evidence="4">
    <location>
        <begin position="87"/>
        <end position="113"/>
    </location>
</feature>
<reference evidence="5" key="1">
    <citation type="submission" date="2019-05" db="EMBL/GenBank/DDBJ databases">
        <title>Annotation for the trematode Paragonimus heterotremus.</title>
        <authorList>
            <person name="Choi Y.-J."/>
        </authorList>
    </citation>
    <scope>NUCLEOTIDE SEQUENCE</scope>
    <source>
        <strain evidence="5">LC</strain>
    </source>
</reference>
<keyword evidence="4" id="KW-1133">Transmembrane helix</keyword>
<dbReference type="AlphaFoldDB" id="A0A8J4WIV7"/>
<organism evidence="5 6">
    <name type="scientific">Paragonimus heterotremus</name>
    <dbReference type="NCBI Taxonomy" id="100268"/>
    <lineage>
        <taxon>Eukaryota</taxon>
        <taxon>Metazoa</taxon>
        <taxon>Spiralia</taxon>
        <taxon>Lophotrochozoa</taxon>
        <taxon>Platyhelminthes</taxon>
        <taxon>Trematoda</taxon>
        <taxon>Digenea</taxon>
        <taxon>Plagiorchiida</taxon>
        <taxon>Troglotremata</taxon>
        <taxon>Troglotrematidae</taxon>
        <taxon>Paragonimus</taxon>
    </lineage>
</organism>